<feature type="domain" description="RNA ligase" evidence="1">
    <location>
        <begin position="29"/>
        <end position="171"/>
    </location>
</feature>
<dbReference type="AlphaFoldDB" id="A0A915WRC5"/>
<reference evidence="3" key="1">
    <citation type="journal article" date="2022" name="Int. J. Syst. Evol. Microbiol.">
        <title>Nanobdella aerobiophila gen. nov., sp. nov., a thermoacidophilic, obligate ectosymbiotic archaeon, and proposal of Nanobdellaceae fam. nov., Nanobdellales ord. nov. and Nanobdellia class. nov.</title>
        <authorList>
            <person name="Kato S."/>
            <person name="Ogasawara A."/>
            <person name="Itoh T."/>
            <person name="Sakai H.D."/>
            <person name="Shimizu M."/>
            <person name="Yuki M."/>
            <person name="Kaneko M."/>
            <person name="Takashina T."/>
            <person name="Ohkuma M."/>
        </authorList>
    </citation>
    <scope>NUCLEOTIDE SEQUENCE [LARGE SCALE GENOMIC DNA]</scope>
    <source>
        <strain evidence="3">MJ1</strain>
    </source>
</reference>
<protein>
    <recommendedName>
        <fullName evidence="1">RNA ligase domain-containing protein</fullName>
    </recommendedName>
</protein>
<gene>
    <name evidence="2" type="ORF">MJ1_0252</name>
</gene>
<evidence type="ECO:0000259" key="1">
    <source>
        <dbReference type="Pfam" id="PF09414"/>
    </source>
</evidence>
<sequence length="256" mass="30310">MDSLTYKVYRFNIPQFNIKGKHILDTQTQEQILKSKKSIAEEKLDGKQFIINLDNIILICEDLKQTHTIFYKNLPSYSYCFDVYEKDKGYLDYLDKYLFLIENGYVSPRFVRAGPSTVEELVHIVLNGESYFRTEINPKMKNKIKSDSEISRGLRYIKPDSTDFMEGVVVKLYEGGRLYPGKAVNPDFEYLIINLGRYEQYENKNIVEPFTKEEFERYHRNNLNILSEIYKDDKRLSEISRILKDRKTYASYLSNL</sequence>
<name>A0A915WRC5_9ARCH</name>
<proteinExistence type="predicted"/>
<evidence type="ECO:0000313" key="3">
    <source>
        <dbReference type="Proteomes" id="UP001055553"/>
    </source>
</evidence>
<keyword evidence="3" id="KW-1185">Reference proteome</keyword>
<dbReference type="InterPro" id="IPR021122">
    <property type="entry name" value="RNA_ligase_dom_REL/Rnl2"/>
</dbReference>
<evidence type="ECO:0000313" key="2">
    <source>
        <dbReference type="EMBL" id="BBL45423.1"/>
    </source>
</evidence>
<dbReference type="Pfam" id="PF09414">
    <property type="entry name" value="RNA_ligase"/>
    <property type="match status" value="1"/>
</dbReference>
<accession>A0A915WRC5</accession>
<dbReference type="KEGG" id="naer:MJ1_0252"/>
<dbReference type="EMBL" id="AP019769">
    <property type="protein sequence ID" value="BBL45423.1"/>
    <property type="molecule type" value="Genomic_DNA"/>
</dbReference>
<organism evidence="2 3">
    <name type="scientific">Nanobdella aerobiophila</name>
    <dbReference type="NCBI Taxonomy" id="2586965"/>
    <lineage>
        <taxon>Archaea</taxon>
        <taxon>Nanobdellota</taxon>
        <taxon>Nanobdellia</taxon>
        <taxon>Nanobdellales</taxon>
        <taxon>Nanobdellaceae</taxon>
        <taxon>Nanobdella</taxon>
    </lineage>
</organism>
<dbReference type="RefSeq" id="WP_258393456.1">
    <property type="nucleotide sequence ID" value="NZ_AP019769.1"/>
</dbReference>
<dbReference type="GeneID" id="74568203"/>
<dbReference type="Proteomes" id="UP001055553">
    <property type="component" value="Chromosome"/>
</dbReference>